<proteinExistence type="predicted"/>
<protein>
    <submittedName>
        <fullName evidence="2">Uncharacterized protein</fullName>
    </submittedName>
</protein>
<sequence>MSAKRAAIRRERKERRKAEHRKAPDGEARRAAEQGRMDGRTLAACIIINVLYDQFGFRDKRLMRMVKQINQEALKFDQEATRFNLEFYAGRLQERIQAAQIRPKVESLTETIYGSVRDEYFISSGAVMFMVLNEYFGFASNNKGTGRTDLIMAYMVNEYVKVNLDPEGHDVKFYYSRMKEKTGLDI</sequence>
<reference evidence="2" key="1">
    <citation type="journal article" date="2021" name="Proc. Natl. Acad. Sci. U.S.A.">
        <title>A Catalog of Tens of Thousands of Viruses from Human Metagenomes Reveals Hidden Associations with Chronic Diseases.</title>
        <authorList>
            <person name="Tisza M.J."/>
            <person name="Buck C.B."/>
        </authorList>
    </citation>
    <scope>NUCLEOTIDE SEQUENCE</scope>
    <source>
        <strain evidence="2">Ctr4Z12</strain>
    </source>
</reference>
<dbReference type="EMBL" id="BK015818">
    <property type="protein sequence ID" value="DAE26465.1"/>
    <property type="molecule type" value="Genomic_DNA"/>
</dbReference>
<organism evidence="2">
    <name type="scientific">Siphoviridae sp. ctr4Z12</name>
    <dbReference type="NCBI Taxonomy" id="2827280"/>
    <lineage>
        <taxon>Viruses</taxon>
        <taxon>Duplodnaviria</taxon>
        <taxon>Heunggongvirae</taxon>
        <taxon>Uroviricota</taxon>
        <taxon>Caudoviricetes</taxon>
    </lineage>
</organism>
<evidence type="ECO:0000313" key="2">
    <source>
        <dbReference type="EMBL" id="DAE26465.1"/>
    </source>
</evidence>
<name>A0A8S5R5V3_9CAUD</name>
<feature type="compositionally biased region" description="Basic and acidic residues" evidence="1">
    <location>
        <begin position="21"/>
        <end position="34"/>
    </location>
</feature>
<feature type="region of interest" description="Disordered" evidence="1">
    <location>
        <begin position="1"/>
        <end position="34"/>
    </location>
</feature>
<evidence type="ECO:0000256" key="1">
    <source>
        <dbReference type="SAM" id="MobiDB-lite"/>
    </source>
</evidence>
<accession>A0A8S5R5V3</accession>
<feature type="compositionally biased region" description="Basic residues" evidence="1">
    <location>
        <begin position="1"/>
        <end position="20"/>
    </location>
</feature>